<dbReference type="KEGG" id="csol:105361242"/>
<dbReference type="Gene3D" id="2.60.120.650">
    <property type="entry name" value="Cupin"/>
    <property type="match status" value="1"/>
</dbReference>
<dbReference type="FunFam" id="2.60.120.650:FF:000005">
    <property type="entry name" value="lysine-specific demethylase 2A isoform X1"/>
    <property type="match status" value="1"/>
</dbReference>
<keyword evidence="11" id="KW-0560">Oxidoreductase</keyword>
<evidence type="ECO:0000259" key="18">
    <source>
        <dbReference type="PROSITE" id="PS51058"/>
    </source>
</evidence>
<dbReference type="InterPro" id="IPR050690">
    <property type="entry name" value="JHDM1_Histone_Demethylase"/>
</dbReference>
<dbReference type="InterPro" id="IPR057207">
    <property type="entry name" value="FBXL15_LRR"/>
</dbReference>
<keyword evidence="15" id="KW-0539">Nucleus</keyword>
<dbReference type="Pfam" id="PF13621">
    <property type="entry name" value="Cupin_8"/>
    <property type="match status" value="1"/>
</dbReference>
<keyword evidence="13" id="KW-0805">Transcription regulation</keyword>
<evidence type="ECO:0000256" key="15">
    <source>
        <dbReference type="ARBA" id="ARBA00023242"/>
    </source>
</evidence>
<keyword evidence="14" id="KW-0804">Transcription</keyword>
<dbReference type="CDD" id="cd21783">
    <property type="entry name" value="CTD_Jhd1-like"/>
    <property type="match status" value="1"/>
</dbReference>
<dbReference type="PROSITE" id="PS51058">
    <property type="entry name" value="ZF_CXXC"/>
    <property type="match status" value="1"/>
</dbReference>
<name>A0AAJ6YEM5_9HYME</name>
<evidence type="ECO:0000313" key="20">
    <source>
        <dbReference type="Proteomes" id="UP000695007"/>
    </source>
</evidence>
<dbReference type="Gene3D" id="3.80.10.10">
    <property type="entry name" value="Ribonuclease Inhibitor"/>
    <property type="match status" value="1"/>
</dbReference>
<dbReference type="RefSeq" id="XP_011496653.1">
    <property type="nucleotide sequence ID" value="XM_011498351.1"/>
</dbReference>
<dbReference type="SUPFAM" id="SSF51197">
    <property type="entry name" value="Clavaminate synthase-like"/>
    <property type="match status" value="1"/>
</dbReference>
<dbReference type="CTD" id="41090"/>
<evidence type="ECO:0000256" key="16">
    <source>
        <dbReference type="ARBA" id="ARBA00047915"/>
    </source>
</evidence>
<keyword evidence="7 17" id="KW-0863">Zinc-finger</keyword>
<evidence type="ECO:0000256" key="10">
    <source>
        <dbReference type="ARBA" id="ARBA00022964"/>
    </source>
</evidence>
<dbReference type="Proteomes" id="UP000695007">
    <property type="component" value="Unplaced"/>
</dbReference>
<dbReference type="Gene3D" id="3.30.40.10">
    <property type="entry name" value="Zinc/RING finger domain, C3HC4 (zinc finger)"/>
    <property type="match status" value="1"/>
</dbReference>
<proteinExistence type="inferred from homology"/>
<dbReference type="CDD" id="cd15555">
    <property type="entry name" value="PHD_KDM2A_2B"/>
    <property type="match status" value="1"/>
</dbReference>
<evidence type="ECO:0000256" key="17">
    <source>
        <dbReference type="PROSITE-ProRule" id="PRU00509"/>
    </source>
</evidence>
<evidence type="ECO:0000256" key="2">
    <source>
        <dbReference type="ARBA" id="ARBA00004123"/>
    </source>
</evidence>
<evidence type="ECO:0000256" key="12">
    <source>
        <dbReference type="ARBA" id="ARBA00023004"/>
    </source>
</evidence>
<dbReference type="InterPro" id="IPR013083">
    <property type="entry name" value="Znf_RING/FYVE/PHD"/>
</dbReference>
<dbReference type="GO" id="GO:0003677">
    <property type="term" value="F:DNA binding"/>
    <property type="evidence" value="ECO:0007669"/>
    <property type="project" value="InterPro"/>
</dbReference>
<feature type="domain" description="CXXC-type" evidence="18">
    <location>
        <begin position="473"/>
        <end position="519"/>
    </location>
</feature>
<protein>
    <recommendedName>
        <fullName evidence="4">[histone H3]-dimethyl-L-lysine(36) demethylase</fullName>
        <ecNumber evidence="4">1.14.11.27</ecNumber>
    </recommendedName>
</protein>
<sequence length="977" mass="110960">MADEAATVPQPQKRQLRERTRKFYTDDWTFGDEDFEGRRGFQLEEKIESEKYNLKNFNGFFREMNGAELNIAYLQKHGLGMPLLIKEKTGLGLRVPSTNFSVNDVRTCVGSKRILDVMDVNTQKNEDMTMKEWQKYYEDQNKDRLLNVISLEFSHTKLEHYVQSPTLVRQIDWVDVVWPKHLKESQVEATNLLEDMMYPKVQKYCLMSVKGCYTDFHVDFGGTSVWYHILKGGKIFWLIPPSDKNLSLYQEWVLSGKQSDVFFGDMVDRCGRISLHAGMTLFIPTGWIHAVYTPQDSLVFGGNFLHSFGIDKQLRVAQVEEQTKVPHKFRYPFFTEMLWYVLERYVHVLLGRSHLDITEIQSQHVVPQNLKHIHLTPLELHGLKSIVMYLHSLPSTKKNVPELIRDPVALIHDVRCLVEQHRHDKPDLAITGNPVLPAPPALTLAEREKLGIVRKKIVRPPLHEKSDVKSAFPRRRRTRCKKCEACTRTDCGECAYCHDMVKFGGSGRAKQTCMMRQCLRPMLPVTASCKFCSLDGWGQPPAPLMGKQPSVVASTLMECSICYDIVHPLCTGRNVQGIVVSDDLPNSWECPECCESGRNLDVKPRLPKARLRKISLTNVASAVHADDSEKAMTPSKKLKPEISERWNDQEVAEGHQKSISQNQFGAQVANKTTNNTKRQFMVMRPVQAAPIHRSNDSHEQPYVYNKTAILSVFKYLSPKELATCACVCRIWARYSLDPNLWRTIDLSHSILSASHLSGIIQRQPESLILDWTNIVKRQLAWLLNRLPQLRNLSLKGCNWAGVCALNTYSCPALVTLDLSFVTGLNDLSLREILSPPNDSQPGLIDKTSRLKYLRKLSLSGCDISDVALRYIAQHLPYIETLNLSSCTRITDAGVAQLTSPPAVTITSLISLNLAGCRLLTELSLDHLLKCQALKHLDLRNTSKMSEQKIVSFKAGSSVNSFVMDGRPREAESRSEMT</sequence>
<dbReference type="EC" id="1.14.11.27" evidence="4"/>
<dbReference type="InterPro" id="IPR041667">
    <property type="entry name" value="Cupin_8"/>
</dbReference>
<evidence type="ECO:0000256" key="5">
    <source>
        <dbReference type="ARBA" id="ARBA00022491"/>
    </source>
</evidence>
<dbReference type="SMART" id="SM00367">
    <property type="entry name" value="LRR_CC"/>
    <property type="match status" value="5"/>
</dbReference>
<dbReference type="AlphaFoldDB" id="A0AAJ6YEM5"/>
<evidence type="ECO:0000256" key="4">
    <source>
        <dbReference type="ARBA" id="ARBA00013246"/>
    </source>
</evidence>
<dbReference type="InterPro" id="IPR006553">
    <property type="entry name" value="Leu-rich_rpt_Cys-con_subtyp"/>
</dbReference>
<evidence type="ECO:0000256" key="8">
    <source>
        <dbReference type="ARBA" id="ARBA00022833"/>
    </source>
</evidence>
<gene>
    <name evidence="21" type="primary">LOC105361242</name>
</gene>
<comment type="similarity">
    <text evidence="3">Belongs to the JHDM1 histone demethylase family.</text>
</comment>
<dbReference type="InterPro" id="IPR019787">
    <property type="entry name" value="Znf_PHD-finger"/>
</dbReference>
<dbReference type="InterPro" id="IPR003347">
    <property type="entry name" value="JmjC_dom"/>
</dbReference>
<evidence type="ECO:0000256" key="9">
    <source>
        <dbReference type="ARBA" id="ARBA00022853"/>
    </source>
</evidence>
<dbReference type="GO" id="GO:0008270">
    <property type="term" value="F:zinc ion binding"/>
    <property type="evidence" value="ECO:0007669"/>
    <property type="project" value="UniProtKB-KW"/>
</dbReference>
<dbReference type="PROSITE" id="PS51184">
    <property type="entry name" value="JMJC"/>
    <property type="match status" value="1"/>
</dbReference>
<keyword evidence="8" id="KW-0862">Zinc</keyword>
<dbReference type="Gene3D" id="1.20.58.1360">
    <property type="match status" value="1"/>
</dbReference>
<dbReference type="Pfam" id="PF16866">
    <property type="entry name" value="PHD_4"/>
    <property type="match status" value="1"/>
</dbReference>
<evidence type="ECO:0000256" key="1">
    <source>
        <dbReference type="ARBA" id="ARBA00001954"/>
    </source>
</evidence>
<comment type="subcellular location">
    <subcellularLocation>
        <location evidence="2">Nucleus</location>
    </subcellularLocation>
</comment>
<dbReference type="SMART" id="SM00558">
    <property type="entry name" value="JmjC"/>
    <property type="match status" value="1"/>
</dbReference>
<dbReference type="InterPro" id="IPR001810">
    <property type="entry name" value="F-box_dom"/>
</dbReference>
<keyword evidence="9" id="KW-0156">Chromatin regulator</keyword>
<dbReference type="InterPro" id="IPR002857">
    <property type="entry name" value="Znf_CXXC"/>
</dbReference>
<evidence type="ECO:0000256" key="13">
    <source>
        <dbReference type="ARBA" id="ARBA00023015"/>
    </source>
</evidence>
<keyword evidence="5" id="KW-0678">Repressor</keyword>
<dbReference type="InterPro" id="IPR032675">
    <property type="entry name" value="LRR_dom_sf"/>
</dbReference>
<dbReference type="PANTHER" id="PTHR23123">
    <property type="entry name" value="PHD/F-BOX CONTAINING PROTEIN"/>
    <property type="match status" value="1"/>
</dbReference>
<dbReference type="Pfam" id="PF17811">
    <property type="entry name" value="JHD"/>
    <property type="match status" value="1"/>
</dbReference>
<dbReference type="GO" id="GO:0140680">
    <property type="term" value="F:histone H3K36me/H3K36me2 demethylase activity"/>
    <property type="evidence" value="ECO:0007669"/>
    <property type="project" value="UniProtKB-EC"/>
</dbReference>
<evidence type="ECO:0000256" key="14">
    <source>
        <dbReference type="ARBA" id="ARBA00023163"/>
    </source>
</evidence>
<dbReference type="SUPFAM" id="SSF52047">
    <property type="entry name" value="RNI-like"/>
    <property type="match status" value="1"/>
</dbReference>
<dbReference type="Pfam" id="PF02008">
    <property type="entry name" value="zf-CXXC"/>
    <property type="match status" value="1"/>
</dbReference>
<evidence type="ECO:0000259" key="19">
    <source>
        <dbReference type="PROSITE" id="PS51184"/>
    </source>
</evidence>
<evidence type="ECO:0000313" key="21">
    <source>
        <dbReference type="RefSeq" id="XP_011496653.1"/>
    </source>
</evidence>
<dbReference type="GeneID" id="105361242"/>
<evidence type="ECO:0000256" key="11">
    <source>
        <dbReference type="ARBA" id="ARBA00023002"/>
    </source>
</evidence>
<comment type="catalytic activity">
    <reaction evidence="16">
        <text>N(6),N(6)-dimethyl-L-lysyl(36)-[histone H3] + 2 2-oxoglutarate + 2 O2 = L-lysyl(36)-[histone H3] + 2 formaldehyde + 2 succinate + 2 CO2</text>
        <dbReference type="Rhea" id="RHEA:42032"/>
        <dbReference type="Rhea" id="RHEA-COMP:9785"/>
        <dbReference type="Rhea" id="RHEA-COMP:9787"/>
        <dbReference type="ChEBI" id="CHEBI:15379"/>
        <dbReference type="ChEBI" id="CHEBI:16526"/>
        <dbReference type="ChEBI" id="CHEBI:16810"/>
        <dbReference type="ChEBI" id="CHEBI:16842"/>
        <dbReference type="ChEBI" id="CHEBI:29969"/>
        <dbReference type="ChEBI" id="CHEBI:30031"/>
        <dbReference type="ChEBI" id="CHEBI:61976"/>
        <dbReference type="EC" id="1.14.11.27"/>
    </reaction>
</comment>
<evidence type="ECO:0000256" key="3">
    <source>
        <dbReference type="ARBA" id="ARBA00008037"/>
    </source>
</evidence>
<keyword evidence="10" id="KW-0223">Dioxygenase</keyword>
<dbReference type="Pfam" id="PF12937">
    <property type="entry name" value="F-box-like"/>
    <property type="match status" value="1"/>
</dbReference>
<dbReference type="GO" id="GO:0005634">
    <property type="term" value="C:nucleus"/>
    <property type="evidence" value="ECO:0007669"/>
    <property type="project" value="UniProtKB-SubCell"/>
</dbReference>
<reference evidence="21" key="1">
    <citation type="submission" date="2025-08" db="UniProtKB">
        <authorList>
            <consortium name="RefSeq"/>
        </authorList>
    </citation>
    <scope>IDENTIFICATION</scope>
</reference>
<keyword evidence="20" id="KW-1185">Reference proteome</keyword>
<evidence type="ECO:0000256" key="6">
    <source>
        <dbReference type="ARBA" id="ARBA00022723"/>
    </source>
</evidence>
<comment type="cofactor">
    <cofactor evidence="1">
        <name>Fe(2+)</name>
        <dbReference type="ChEBI" id="CHEBI:29033"/>
    </cofactor>
</comment>
<feature type="domain" description="JmjC" evidence="19">
    <location>
        <begin position="153"/>
        <end position="321"/>
    </location>
</feature>
<accession>A0AAJ6YEM5</accession>
<organism evidence="20 21">
    <name type="scientific">Ceratosolen solmsi marchali</name>
    <dbReference type="NCBI Taxonomy" id="326594"/>
    <lineage>
        <taxon>Eukaryota</taxon>
        <taxon>Metazoa</taxon>
        <taxon>Ecdysozoa</taxon>
        <taxon>Arthropoda</taxon>
        <taxon>Hexapoda</taxon>
        <taxon>Insecta</taxon>
        <taxon>Pterygota</taxon>
        <taxon>Neoptera</taxon>
        <taxon>Endopterygota</taxon>
        <taxon>Hymenoptera</taxon>
        <taxon>Apocrita</taxon>
        <taxon>Proctotrupomorpha</taxon>
        <taxon>Chalcidoidea</taxon>
        <taxon>Agaonidae</taxon>
        <taxon>Agaoninae</taxon>
        <taxon>Ceratosolen</taxon>
    </lineage>
</organism>
<keyword evidence="6" id="KW-0479">Metal-binding</keyword>
<dbReference type="Pfam" id="PF25372">
    <property type="entry name" value="DUF7885"/>
    <property type="match status" value="1"/>
</dbReference>
<evidence type="ECO:0000256" key="7">
    <source>
        <dbReference type="ARBA" id="ARBA00022771"/>
    </source>
</evidence>
<keyword evidence="12" id="KW-0408">Iron</keyword>
<dbReference type="InterPro" id="IPR041070">
    <property type="entry name" value="JHD"/>
</dbReference>